<evidence type="ECO:0000313" key="2">
    <source>
        <dbReference type="EMBL" id="GMA38233.1"/>
    </source>
</evidence>
<dbReference type="Proteomes" id="UP001157126">
    <property type="component" value="Unassembled WGS sequence"/>
</dbReference>
<dbReference type="EMBL" id="BSUO01000001">
    <property type="protein sequence ID" value="GMA38233.1"/>
    <property type="molecule type" value="Genomic_DNA"/>
</dbReference>
<feature type="compositionally biased region" description="Polar residues" evidence="1">
    <location>
        <begin position="61"/>
        <end position="71"/>
    </location>
</feature>
<keyword evidence="3" id="KW-1185">Reference proteome</keyword>
<accession>A0ABQ6IM01</accession>
<evidence type="ECO:0000256" key="1">
    <source>
        <dbReference type="SAM" id="MobiDB-lite"/>
    </source>
</evidence>
<name>A0ABQ6IM01_9MICO</name>
<comment type="caution">
    <text evidence="2">The sequence shown here is derived from an EMBL/GenBank/DDBJ whole genome shotgun (WGS) entry which is preliminary data.</text>
</comment>
<feature type="region of interest" description="Disordered" evidence="1">
    <location>
        <begin position="1"/>
        <end position="77"/>
    </location>
</feature>
<feature type="compositionally biased region" description="Polar residues" evidence="1">
    <location>
        <begin position="41"/>
        <end position="51"/>
    </location>
</feature>
<reference evidence="3" key="1">
    <citation type="journal article" date="2019" name="Int. J. Syst. Evol. Microbiol.">
        <title>The Global Catalogue of Microorganisms (GCM) 10K type strain sequencing project: providing services to taxonomists for standard genome sequencing and annotation.</title>
        <authorList>
            <consortium name="The Broad Institute Genomics Platform"/>
            <consortium name="The Broad Institute Genome Sequencing Center for Infectious Disease"/>
            <person name="Wu L."/>
            <person name="Ma J."/>
        </authorList>
    </citation>
    <scope>NUCLEOTIDE SEQUENCE [LARGE SCALE GENOMIC DNA]</scope>
    <source>
        <strain evidence="3">NBRC 113072</strain>
    </source>
</reference>
<feature type="compositionally biased region" description="Low complexity" evidence="1">
    <location>
        <begin position="23"/>
        <end position="32"/>
    </location>
</feature>
<gene>
    <name evidence="2" type="ORF">GCM10025883_02780</name>
</gene>
<sequence>MAFTGRSPEDANIAGSNCEFNPSRNNRNASARICEIRDSVTPRSSANSRIGRSSKKHPRTTVANRSGNASIASRRYA</sequence>
<proteinExistence type="predicted"/>
<evidence type="ECO:0000313" key="3">
    <source>
        <dbReference type="Proteomes" id="UP001157126"/>
    </source>
</evidence>
<organism evidence="2 3">
    <name type="scientific">Mobilicoccus caccae</name>
    <dbReference type="NCBI Taxonomy" id="1859295"/>
    <lineage>
        <taxon>Bacteria</taxon>
        <taxon>Bacillati</taxon>
        <taxon>Actinomycetota</taxon>
        <taxon>Actinomycetes</taxon>
        <taxon>Micrococcales</taxon>
        <taxon>Dermatophilaceae</taxon>
        <taxon>Mobilicoccus</taxon>
    </lineage>
</organism>
<protein>
    <submittedName>
        <fullName evidence="2">Uncharacterized protein</fullName>
    </submittedName>
</protein>